<evidence type="ECO:0000313" key="6">
    <source>
        <dbReference type="EMBL" id="KAK3240473.1"/>
    </source>
</evidence>
<keyword evidence="4" id="KW-0112">Calmodulin-binding</keyword>
<feature type="compositionally biased region" description="Basic and acidic residues" evidence="5">
    <location>
        <begin position="15"/>
        <end position="32"/>
    </location>
</feature>
<dbReference type="SMART" id="SM00015">
    <property type="entry name" value="IQ"/>
    <property type="match status" value="4"/>
</dbReference>
<feature type="region of interest" description="Disordered" evidence="5">
    <location>
        <begin position="183"/>
        <end position="208"/>
    </location>
</feature>
<dbReference type="EMBL" id="LGRX02033635">
    <property type="protein sequence ID" value="KAK3240473.1"/>
    <property type="molecule type" value="Genomic_DNA"/>
</dbReference>
<name>A0AAE0ETM3_9CHLO</name>
<dbReference type="InterPro" id="IPR051185">
    <property type="entry name" value="ASPM"/>
</dbReference>
<dbReference type="InterPro" id="IPR000048">
    <property type="entry name" value="IQ_motif_EF-hand-BS"/>
</dbReference>
<evidence type="ECO:0000256" key="3">
    <source>
        <dbReference type="ARBA" id="ARBA00022737"/>
    </source>
</evidence>
<feature type="compositionally biased region" description="Basic and acidic residues" evidence="5">
    <location>
        <begin position="297"/>
        <end position="308"/>
    </location>
</feature>
<feature type="region of interest" description="Disordered" evidence="5">
    <location>
        <begin position="116"/>
        <end position="154"/>
    </location>
</feature>
<keyword evidence="7" id="KW-1185">Reference proteome</keyword>
<dbReference type="SUPFAM" id="SSF52540">
    <property type="entry name" value="P-loop containing nucleoside triphosphate hydrolases"/>
    <property type="match status" value="1"/>
</dbReference>
<evidence type="ECO:0000256" key="5">
    <source>
        <dbReference type="SAM" id="MobiDB-lite"/>
    </source>
</evidence>
<feature type="compositionally biased region" description="Low complexity" evidence="5">
    <location>
        <begin position="273"/>
        <end position="284"/>
    </location>
</feature>
<protein>
    <submittedName>
        <fullName evidence="6">Uncharacterized protein</fullName>
    </submittedName>
</protein>
<accession>A0AAE0ETM3</accession>
<feature type="non-terminal residue" evidence="6">
    <location>
        <position position="1"/>
    </location>
</feature>
<dbReference type="GO" id="GO:0000278">
    <property type="term" value="P:mitotic cell cycle"/>
    <property type="evidence" value="ECO:0007669"/>
    <property type="project" value="TreeGrafter"/>
</dbReference>
<dbReference type="GO" id="GO:0005737">
    <property type="term" value="C:cytoplasm"/>
    <property type="evidence" value="ECO:0007669"/>
    <property type="project" value="UniProtKB-SubCell"/>
</dbReference>
<comment type="caution">
    <text evidence="6">The sequence shown here is derived from an EMBL/GenBank/DDBJ whole genome shotgun (WGS) entry which is preliminary data.</text>
</comment>
<dbReference type="PANTHER" id="PTHR22706:SF1">
    <property type="entry name" value="ASSEMBLY FACTOR FOR SPINDLE MICROTUBULES"/>
    <property type="match status" value="1"/>
</dbReference>
<feature type="compositionally biased region" description="Basic residues" evidence="5">
    <location>
        <begin position="121"/>
        <end position="130"/>
    </location>
</feature>
<evidence type="ECO:0000256" key="1">
    <source>
        <dbReference type="ARBA" id="ARBA00004496"/>
    </source>
</evidence>
<dbReference type="PANTHER" id="PTHR22706">
    <property type="entry name" value="ASSEMBLY FACTOR FOR SPINDLE MICROTUBULES"/>
    <property type="match status" value="1"/>
</dbReference>
<evidence type="ECO:0000256" key="2">
    <source>
        <dbReference type="ARBA" id="ARBA00022490"/>
    </source>
</evidence>
<feature type="region of interest" description="Disordered" evidence="5">
    <location>
        <begin position="245"/>
        <end position="311"/>
    </location>
</feature>
<feature type="compositionally biased region" description="Basic and acidic residues" evidence="5">
    <location>
        <begin position="131"/>
        <end position="146"/>
    </location>
</feature>
<feature type="region of interest" description="Disordered" evidence="5">
    <location>
        <begin position="1"/>
        <end position="32"/>
    </location>
</feature>
<sequence length="385" mass="43790">EAGGAVPATSMQERTAFRDFQERRQEKQEREEAATVIQEAFRSQRATLRQNHQEKVSAVMVIQGAFRTYQERQSYLDLRDRIVRLQSHFRARQQRRQYSKLKRWVVHLQDTVRSNLEVKQSRRNRSRRQRGVSEDAPSHNLHQEVDDHGDDAMDGLDEEWSAIARPHHVKQHHIRQIEGSAAGSLGQGSELDAQLAGAQSVDEKTNEKMEQEQDVLLLQAVTRVQAIVRSQKAQDQYQRLRATAMMLQHKSRNRSKRVKSGTKKARHGASGPSSSSEKVARSSSDNSQGSGRAIGKLTRDSVEEHSSKQMEPMPVDLGEQIWQNCEPFGQNHLVHDAPSPSKLFGDFFDLDGYGIEEQSDFVPVTSWQFSEQNCAPTIADIFQNA</sequence>
<proteinExistence type="predicted"/>
<evidence type="ECO:0000256" key="4">
    <source>
        <dbReference type="ARBA" id="ARBA00022860"/>
    </source>
</evidence>
<gene>
    <name evidence="6" type="ORF">CYMTET_49693</name>
</gene>
<dbReference type="Gene3D" id="1.20.5.190">
    <property type="match status" value="1"/>
</dbReference>
<dbReference type="GO" id="GO:0007051">
    <property type="term" value="P:spindle organization"/>
    <property type="evidence" value="ECO:0007669"/>
    <property type="project" value="TreeGrafter"/>
</dbReference>
<dbReference type="GO" id="GO:0051295">
    <property type="term" value="P:establishment of meiotic spindle localization"/>
    <property type="evidence" value="ECO:0007669"/>
    <property type="project" value="TreeGrafter"/>
</dbReference>
<dbReference type="AlphaFoldDB" id="A0AAE0ETM3"/>
<dbReference type="Proteomes" id="UP001190700">
    <property type="component" value="Unassembled WGS sequence"/>
</dbReference>
<keyword evidence="2" id="KW-0963">Cytoplasm</keyword>
<keyword evidence="3" id="KW-0677">Repeat</keyword>
<feature type="compositionally biased region" description="Basic residues" evidence="5">
    <location>
        <begin position="249"/>
        <end position="267"/>
    </location>
</feature>
<dbReference type="GO" id="GO:0000922">
    <property type="term" value="C:spindle pole"/>
    <property type="evidence" value="ECO:0007669"/>
    <property type="project" value="TreeGrafter"/>
</dbReference>
<reference evidence="6 7" key="1">
    <citation type="journal article" date="2015" name="Genome Biol. Evol.">
        <title>Comparative Genomics of a Bacterivorous Green Alga Reveals Evolutionary Causalities and Consequences of Phago-Mixotrophic Mode of Nutrition.</title>
        <authorList>
            <person name="Burns J.A."/>
            <person name="Paasch A."/>
            <person name="Narechania A."/>
            <person name="Kim E."/>
        </authorList>
    </citation>
    <scope>NUCLEOTIDE SEQUENCE [LARGE SCALE GENOMIC DNA]</scope>
    <source>
        <strain evidence="6 7">PLY_AMNH</strain>
    </source>
</reference>
<dbReference type="GO" id="GO:0005516">
    <property type="term" value="F:calmodulin binding"/>
    <property type="evidence" value="ECO:0007669"/>
    <property type="project" value="UniProtKB-KW"/>
</dbReference>
<dbReference type="InterPro" id="IPR027417">
    <property type="entry name" value="P-loop_NTPase"/>
</dbReference>
<evidence type="ECO:0000313" key="7">
    <source>
        <dbReference type="Proteomes" id="UP001190700"/>
    </source>
</evidence>
<comment type="subcellular location">
    <subcellularLocation>
        <location evidence="1">Cytoplasm</location>
    </subcellularLocation>
</comment>
<dbReference type="PROSITE" id="PS50096">
    <property type="entry name" value="IQ"/>
    <property type="match status" value="3"/>
</dbReference>
<organism evidence="6 7">
    <name type="scientific">Cymbomonas tetramitiformis</name>
    <dbReference type="NCBI Taxonomy" id="36881"/>
    <lineage>
        <taxon>Eukaryota</taxon>
        <taxon>Viridiplantae</taxon>
        <taxon>Chlorophyta</taxon>
        <taxon>Pyramimonadophyceae</taxon>
        <taxon>Pyramimonadales</taxon>
        <taxon>Pyramimonadaceae</taxon>
        <taxon>Cymbomonas</taxon>
    </lineage>
</organism>